<protein>
    <submittedName>
        <fullName evidence="6">LysR family transcriptional regulator</fullName>
    </submittedName>
</protein>
<evidence type="ECO:0000313" key="7">
    <source>
        <dbReference type="Proteomes" id="UP000630528"/>
    </source>
</evidence>
<evidence type="ECO:0000256" key="2">
    <source>
        <dbReference type="ARBA" id="ARBA00023015"/>
    </source>
</evidence>
<evidence type="ECO:0000259" key="5">
    <source>
        <dbReference type="PROSITE" id="PS50931"/>
    </source>
</evidence>
<keyword evidence="2" id="KW-0805">Transcription regulation</keyword>
<dbReference type="CDD" id="cd05466">
    <property type="entry name" value="PBP2_LTTR_substrate"/>
    <property type="match status" value="1"/>
</dbReference>
<keyword evidence="4" id="KW-0804">Transcription</keyword>
<dbReference type="Proteomes" id="UP000630528">
    <property type="component" value="Unassembled WGS sequence"/>
</dbReference>
<reference evidence="6" key="1">
    <citation type="journal article" date="2012" name="J. Microbiol. Biotechnol.">
        <title>Ramlibacter ginsenosidimutans sp. nov., with ginsenoside-converting activity.</title>
        <authorList>
            <person name="Wang L."/>
            <person name="An D.S."/>
            <person name="Kim S.G."/>
            <person name="Jin F.X."/>
            <person name="Kim S.C."/>
            <person name="Lee S.T."/>
            <person name="Im W.T."/>
        </authorList>
    </citation>
    <scope>NUCLEOTIDE SEQUENCE</scope>
    <source>
        <strain evidence="6">KACC 17527</strain>
    </source>
</reference>
<dbReference type="GO" id="GO:0003677">
    <property type="term" value="F:DNA binding"/>
    <property type="evidence" value="ECO:0007669"/>
    <property type="project" value="UniProtKB-KW"/>
</dbReference>
<keyword evidence="7" id="KW-1185">Reference proteome</keyword>
<dbReference type="InterPro" id="IPR036390">
    <property type="entry name" value="WH_DNA-bd_sf"/>
</dbReference>
<evidence type="ECO:0000256" key="1">
    <source>
        <dbReference type="ARBA" id="ARBA00009437"/>
    </source>
</evidence>
<dbReference type="FunFam" id="1.10.10.10:FF:000001">
    <property type="entry name" value="LysR family transcriptional regulator"/>
    <property type="match status" value="1"/>
</dbReference>
<dbReference type="EMBL" id="JAEPWM010000005">
    <property type="protein sequence ID" value="MBK6007151.1"/>
    <property type="molecule type" value="Genomic_DNA"/>
</dbReference>
<dbReference type="PROSITE" id="PS50931">
    <property type="entry name" value="HTH_LYSR"/>
    <property type="match status" value="1"/>
</dbReference>
<dbReference type="InterPro" id="IPR005119">
    <property type="entry name" value="LysR_subst-bd"/>
</dbReference>
<dbReference type="SUPFAM" id="SSF53850">
    <property type="entry name" value="Periplasmic binding protein-like II"/>
    <property type="match status" value="1"/>
</dbReference>
<dbReference type="InterPro" id="IPR000847">
    <property type="entry name" value="LysR_HTH_N"/>
</dbReference>
<dbReference type="AlphaFoldDB" id="A0A934TT88"/>
<evidence type="ECO:0000256" key="4">
    <source>
        <dbReference type="ARBA" id="ARBA00023163"/>
    </source>
</evidence>
<evidence type="ECO:0000313" key="6">
    <source>
        <dbReference type="EMBL" id="MBK6007151.1"/>
    </source>
</evidence>
<dbReference type="PRINTS" id="PR00039">
    <property type="entry name" value="HTHLYSR"/>
</dbReference>
<dbReference type="Gene3D" id="3.40.190.10">
    <property type="entry name" value="Periplasmic binding protein-like II"/>
    <property type="match status" value="2"/>
</dbReference>
<dbReference type="InterPro" id="IPR050950">
    <property type="entry name" value="HTH-type_LysR_regulators"/>
</dbReference>
<dbReference type="Pfam" id="PF03466">
    <property type="entry name" value="LysR_substrate"/>
    <property type="match status" value="1"/>
</dbReference>
<dbReference type="InterPro" id="IPR036388">
    <property type="entry name" value="WH-like_DNA-bd_sf"/>
</dbReference>
<proteinExistence type="inferred from homology"/>
<dbReference type="Pfam" id="PF00126">
    <property type="entry name" value="HTH_1"/>
    <property type="match status" value="1"/>
</dbReference>
<dbReference type="RefSeq" id="WP_201172019.1">
    <property type="nucleotide sequence ID" value="NZ_JAEPWM010000005.1"/>
</dbReference>
<sequence>MDLNLTRLRYFATVARLGNFRRAAEILHVAQPALSRHVQLLEEDMGVELFARTARGVTLTEAGKVLMEGSENLVRQSTVLRDEVRARTSVPRGTVRIGALPSIAQKLVPGAIAQVRARYPEIRFTLTHGYTEDLRESLLADKLDITLLTEFTRHQDLLAQTLYREDVWLVSVPARRRRRLLKPSDLAGVPLMVPQFLRMELERQLPAADLNIVVELEASVPMVELVATGVVSYFGPPLAMWDEISAGRLAGVPVQGFSLTRALARHKNRPPTTATLILAETLVHFATRGGFSNGLPFVHPA</sequence>
<name>A0A934TT88_9BURK</name>
<comment type="caution">
    <text evidence="6">The sequence shown here is derived from an EMBL/GenBank/DDBJ whole genome shotgun (WGS) entry which is preliminary data.</text>
</comment>
<accession>A0A934TT88</accession>
<reference evidence="6" key="2">
    <citation type="submission" date="2021-01" db="EMBL/GenBank/DDBJ databases">
        <authorList>
            <person name="Kang M."/>
        </authorList>
    </citation>
    <scope>NUCLEOTIDE SEQUENCE</scope>
    <source>
        <strain evidence="6">KACC 17527</strain>
    </source>
</reference>
<dbReference type="PANTHER" id="PTHR30419">
    <property type="entry name" value="HTH-TYPE TRANSCRIPTIONAL REGULATOR YBHD"/>
    <property type="match status" value="1"/>
</dbReference>
<gene>
    <name evidence="6" type="ORF">JJB11_13705</name>
</gene>
<dbReference type="SUPFAM" id="SSF46785">
    <property type="entry name" value="Winged helix' DNA-binding domain"/>
    <property type="match status" value="1"/>
</dbReference>
<evidence type="ECO:0000256" key="3">
    <source>
        <dbReference type="ARBA" id="ARBA00023125"/>
    </source>
</evidence>
<organism evidence="6 7">
    <name type="scientific">Ramlibacter ginsenosidimutans</name>
    <dbReference type="NCBI Taxonomy" id="502333"/>
    <lineage>
        <taxon>Bacteria</taxon>
        <taxon>Pseudomonadati</taxon>
        <taxon>Pseudomonadota</taxon>
        <taxon>Betaproteobacteria</taxon>
        <taxon>Burkholderiales</taxon>
        <taxon>Comamonadaceae</taxon>
        <taxon>Ramlibacter</taxon>
    </lineage>
</organism>
<dbReference type="GO" id="GO:0003700">
    <property type="term" value="F:DNA-binding transcription factor activity"/>
    <property type="evidence" value="ECO:0007669"/>
    <property type="project" value="InterPro"/>
</dbReference>
<comment type="similarity">
    <text evidence="1">Belongs to the LysR transcriptional regulatory family.</text>
</comment>
<keyword evidence="3" id="KW-0238">DNA-binding</keyword>
<dbReference type="Gene3D" id="1.10.10.10">
    <property type="entry name" value="Winged helix-like DNA-binding domain superfamily/Winged helix DNA-binding domain"/>
    <property type="match status" value="1"/>
</dbReference>
<dbReference type="GO" id="GO:0005829">
    <property type="term" value="C:cytosol"/>
    <property type="evidence" value="ECO:0007669"/>
    <property type="project" value="TreeGrafter"/>
</dbReference>
<feature type="domain" description="HTH lysR-type" evidence="5">
    <location>
        <begin position="1"/>
        <end position="60"/>
    </location>
</feature>